<evidence type="ECO:0000313" key="4">
    <source>
        <dbReference type="Proteomes" id="UP000245820"/>
    </source>
</evidence>
<reference evidence="3 4" key="1">
    <citation type="submission" date="2018-05" db="EMBL/GenBank/DDBJ databases">
        <title>Complete genome sequence of Massilia oculi sp. nov. CCUG 43427T (=DSM 26321T), the type strain of M. oculi, and comparison with genome sequences of other Massilia strains.</title>
        <authorList>
            <person name="Zhu B."/>
        </authorList>
    </citation>
    <scope>NUCLEOTIDE SEQUENCE [LARGE SCALE GENOMIC DNA]</scope>
    <source>
        <strain evidence="3 4">CCUG 43427</strain>
    </source>
</reference>
<gene>
    <name evidence="3" type="ORF">DIR46_15710</name>
</gene>
<dbReference type="Gene3D" id="2.160.20.10">
    <property type="entry name" value="Single-stranded right-handed beta-helix, Pectin lyase-like"/>
    <property type="match status" value="1"/>
</dbReference>
<dbReference type="InterPro" id="IPR038255">
    <property type="entry name" value="PBS_linker_sf"/>
</dbReference>
<dbReference type="InterPro" id="IPR025282">
    <property type="entry name" value="DUF4214"/>
</dbReference>
<dbReference type="OrthoDB" id="5172663at2"/>
<feature type="chain" id="PRO_5015776193" description="DUF4214 domain-containing protein" evidence="1">
    <location>
        <begin position="25"/>
        <end position="544"/>
    </location>
</feature>
<dbReference type="Gene3D" id="1.10.3130.20">
    <property type="entry name" value="Phycobilisome linker domain"/>
    <property type="match status" value="1"/>
</dbReference>
<protein>
    <recommendedName>
        <fullName evidence="2">DUF4214 domain-containing protein</fullName>
    </recommendedName>
</protein>
<evidence type="ECO:0000313" key="3">
    <source>
        <dbReference type="EMBL" id="AWL05727.1"/>
    </source>
</evidence>
<accession>A0A2S2DK53</accession>
<feature type="signal peptide" evidence="1">
    <location>
        <begin position="1"/>
        <end position="24"/>
    </location>
</feature>
<dbReference type="Pfam" id="PF13946">
    <property type="entry name" value="DUF4214"/>
    <property type="match status" value="1"/>
</dbReference>
<dbReference type="SUPFAM" id="SSF51126">
    <property type="entry name" value="Pectin lyase-like"/>
    <property type="match status" value="1"/>
</dbReference>
<feature type="domain" description="DUF4214" evidence="2">
    <location>
        <begin position="69"/>
        <end position="135"/>
    </location>
</feature>
<keyword evidence="1" id="KW-0732">Signal</keyword>
<proteinExistence type="predicted"/>
<dbReference type="Proteomes" id="UP000245820">
    <property type="component" value="Chromosome"/>
</dbReference>
<name>A0A2S2DK53_9BURK</name>
<keyword evidence="4" id="KW-1185">Reference proteome</keyword>
<sequence>MFIPRFKTFLLLATMSTFALPAQATTAQFLSRLYTEGLGRAPDTAAWKANPYFLTTPSNCATLNFSDLANNIYTSAEYNALGYTNKEKVLTLYRGILSREPDSGSIQYYANLLDTGVRITAIISDFVSSSEFVNLRNTKICSSIPVGQNTPYTWGQHPAMPLDSGTAPMTSAALQNLINAASNSSNKVVSLPQGTVVYANQRIVIPAGVTLTTAGNIVRGQYAKMARIVRSANFSDSTIVMQGSTNTQPGAVMDRIWVSGHRDHVVNGTTINYVQPAASVLITSGNNARVSNSRFDTPIGGTNIGIDGSEPTGITCNNISVSGNLLTGYTNTHYGNATTPYPYSDGITSKCAKTSIENNTIIDASDVSIILFYTAGLQTVQASKVTGNLIISTGIPAFAALMYEPYFYAGSTPIVRDFTGSSFSGNTFFAAEGTRFELGISAGRRPWNNLTSYISGGEFSNNSNAGISTTMQVGIGVGYAINTLVSGNALSYSSYTVSQTLDPYARCPSRAAVVTDNISGVTITGNTSHGVVAPTTPGNLACNF</sequence>
<dbReference type="KEGG" id="mtim:DIR46_15710"/>
<dbReference type="InterPro" id="IPR011050">
    <property type="entry name" value="Pectin_lyase_fold/virulence"/>
</dbReference>
<dbReference type="InterPro" id="IPR012334">
    <property type="entry name" value="Pectin_lyas_fold"/>
</dbReference>
<dbReference type="RefSeq" id="WP_109346058.1">
    <property type="nucleotide sequence ID" value="NZ_CP029343.1"/>
</dbReference>
<dbReference type="AlphaFoldDB" id="A0A2S2DK53"/>
<evidence type="ECO:0000259" key="2">
    <source>
        <dbReference type="Pfam" id="PF13946"/>
    </source>
</evidence>
<evidence type="ECO:0000256" key="1">
    <source>
        <dbReference type="SAM" id="SignalP"/>
    </source>
</evidence>
<organism evidence="3 4">
    <name type="scientific">Massilia oculi</name>
    <dbReference type="NCBI Taxonomy" id="945844"/>
    <lineage>
        <taxon>Bacteria</taxon>
        <taxon>Pseudomonadati</taxon>
        <taxon>Pseudomonadota</taxon>
        <taxon>Betaproteobacteria</taxon>
        <taxon>Burkholderiales</taxon>
        <taxon>Oxalobacteraceae</taxon>
        <taxon>Telluria group</taxon>
        <taxon>Massilia</taxon>
    </lineage>
</organism>
<dbReference type="EMBL" id="CP029343">
    <property type="protein sequence ID" value="AWL05727.1"/>
    <property type="molecule type" value="Genomic_DNA"/>
</dbReference>